<keyword evidence="1" id="KW-0472">Membrane</keyword>
<evidence type="ECO:0000313" key="5">
    <source>
        <dbReference type="Proteomes" id="UP000272492"/>
    </source>
</evidence>
<reference evidence="2 5" key="2">
    <citation type="submission" date="2018-12" db="EMBL/GenBank/DDBJ databases">
        <authorList>
            <person name="Wang H."/>
            <person name="Peng S."/>
            <person name="Yu X."/>
            <person name="Li X."/>
        </authorList>
    </citation>
    <scope>NUCLEOTIDE SEQUENCE [LARGE SCALE GENOMIC DNA]</scope>
    <source>
        <strain evidence="2 5">PFYN01</strain>
    </source>
</reference>
<dbReference type="EMBL" id="MAOE01000037">
    <property type="protein sequence ID" value="OJD68575.1"/>
    <property type="molecule type" value="Genomic_DNA"/>
</dbReference>
<dbReference type="RefSeq" id="WP_071757522.1">
    <property type="nucleotide sequence ID" value="NZ_CBCSIO010000003.1"/>
</dbReference>
<dbReference type="Proteomes" id="UP000272492">
    <property type="component" value="Chromosome"/>
</dbReference>
<accession>A0A1J9UWK8</accession>
<proteinExistence type="predicted"/>
<dbReference type="EMBL" id="CP034548">
    <property type="protein sequence ID" value="AZQ48453.1"/>
    <property type="molecule type" value="Genomic_DNA"/>
</dbReference>
<keyword evidence="1" id="KW-0812">Transmembrane</keyword>
<dbReference type="Proteomes" id="UP000181873">
    <property type="component" value="Unassembled WGS sequence"/>
</dbReference>
<dbReference type="AlphaFoldDB" id="A0A1J9UWK8"/>
<evidence type="ECO:0000313" key="2">
    <source>
        <dbReference type="EMBL" id="AZQ48453.1"/>
    </source>
</evidence>
<name>A0A1J9UWK8_9BACI</name>
<evidence type="ECO:0000313" key="4">
    <source>
        <dbReference type="Proteomes" id="UP000181873"/>
    </source>
</evidence>
<protein>
    <submittedName>
        <fullName evidence="3">Uncharacterized protein</fullName>
    </submittedName>
</protein>
<sequence length="173" mass="20358">MKKLLSVFGIIIVMIIASYSLMKVLLHYANKPAKVNTIAQIEEDVQEETKVLDFIRMTHESYNNFLNYGKAENYTEGDWSQLKKWFQQQESSLKNIHTEIKNEKIKRDVNRSYEIAKKGVEFQKIEYVVYAHRVYHDLDIIVNKYRGETNIWGYTEFGGGKDIRVIEQAIQSK</sequence>
<gene>
    <name evidence="3" type="ORF">BAU25_26985</name>
    <name evidence="2" type="ORF">EJW27_20090</name>
</gene>
<reference evidence="3 4" key="1">
    <citation type="submission" date="2016-06" db="EMBL/GenBank/DDBJ databases">
        <title>First insights into the genetic diversity and population structure of in the Bacillus cereus group bacteria from diverse marine environments.</title>
        <authorList>
            <person name="Liu Y."/>
            <person name="Lai Q."/>
            <person name="Shao Z."/>
        </authorList>
    </citation>
    <scope>NUCLEOTIDE SEQUENCE [LARGE SCALE GENOMIC DNA]</scope>
    <source>
        <strain evidence="3 4">N35-10-2</strain>
    </source>
</reference>
<keyword evidence="5" id="KW-1185">Reference proteome</keyword>
<organism evidence="3 4">
    <name type="scientific">Bacillus albus</name>
    <dbReference type="NCBI Taxonomy" id="2026189"/>
    <lineage>
        <taxon>Bacteria</taxon>
        <taxon>Bacillati</taxon>
        <taxon>Bacillota</taxon>
        <taxon>Bacilli</taxon>
        <taxon>Bacillales</taxon>
        <taxon>Bacillaceae</taxon>
        <taxon>Bacillus</taxon>
        <taxon>Bacillus cereus group</taxon>
    </lineage>
</organism>
<feature type="transmembrane region" description="Helical" evidence="1">
    <location>
        <begin position="6"/>
        <end position="26"/>
    </location>
</feature>
<keyword evidence="1" id="KW-1133">Transmembrane helix</keyword>
<evidence type="ECO:0000313" key="3">
    <source>
        <dbReference type="EMBL" id="OJD68575.1"/>
    </source>
</evidence>
<evidence type="ECO:0000256" key="1">
    <source>
        <dbReference type="SAM" id="Phobius"/>
    </source>
</evidence>